<dbReference type="InterPro" id="IPR017853">
    <property type="entry name" value="GH"/>
</dbReference>
<evidence type="ECO:0000256" key="4">
    <source>
        <dbReference type="ARBA" id="ARBA00023277"/>
    </source>
</evidence>
<dbReference type="Pfam" id="PF00704">
    <property type="entry name" value="Glyco_hydro_18"/>
    <property type="match status" value="1"/>
</dbReference>
<dbReference type="PROSITE" id="PS51910">
    <property type="entry name" value="GH18_2"/>
    <property type="match status" value="1"/>
</dbReference>
<dbReference type="PANTHER" id="PTHR11177:SF397">
    <property type="entry name" value="CHITINASE"/>
    <property type="match status" value="1"/>
</dbReference>
<dbReference type="OrthoDB" id="73875at2759"/>
<comment type="caution">
    <text evidence="10">The sequence shown here is derived from an EMBL/GenBank/DDBJ whole genome shotgun (WGS) entry which is preliminary data.</text>
</comment>
<evidence type="ECO:0000313" key="11">
    <source>
        <dbReference type="Proteomes" id="UP000807353"/>
    </source>
</evidence>
<keyword evidence="4" id="KW-0119">Carbohydrate metabolism</keyword>
<evidence type="ECO:0000256" key="8">
    <source>
        <dbReference type="RuleBase" id="RU004453"/>
    </source>
</evidence>
<dbReference type="Gene3D" id="3.20.20.80">
    <property type="entry name" value="Glycosidases"/>
    <property type="match status" value="1"/>
</dbReference>
<reference evidence="10" key="1">
    <citation type="submission" date="2020-11" db="EMBL/GenBank/DDBJ databases">
        <authorList>
            <consortium name="DOE Joint Genome Institute"/>
            <person name="Ahrendt S."/>
            <person name="Riley R."/>
            <person name="Andreopoulos W."/>
            <person name="Labutti K."/>
            <person name="Pangilinan J."/>
            <person name="Ruiz-Duenas F.J."/>
            <person name="Barrasa J.M."/>
            <person name="Sanchez-Garcia M."/>
            <person name="Camarero S."/>
            <person name="Miyauchi S."/>
            <person name="Serrano A."/>
            <person name="Linde D."/>
            <person name="Babiker R."/>
            <person name="Drula E."/>
            <person name="Ayuso-Fernandez I."/>
            <person name="Pacheco R."/>
            <person name="Padilla G."/>
            <person name="Ferreira P."/>
            <person name="Barriuso J."/>
            <person name="Kellner H."/>
            <person name="Castanera R."/>
            <person name="Alfaro M."/>
            <person name="Ramirez L."/>
            <person name="Pisabarro A.G."/>
            <person name="Kuo A."/>
            <person name="Tritt A."/>
            <person name="Lipzen A."/>
            <person name="He G."/>
            <person name="Yan M."/>
            <person name="Ng V."/>
            <person name="Cullen D."/>
            <person name="Martin F."/>
            <person name="Rosso M.-N."/>
            <person name="Henrissat B."/>
            <person name="Hibbett D."/>
            <person name="Martinez A.T."/>
            <person name="Grigoriev I.V."/>
        </authorList>
    </citation>
    <scope>NUCLEOTIDE SEQUENCE</scope>
    <source>
        <strain evidence="10">CBS 247.69</strain>
    </source>
</reference>
<keyword evidence="3" id="KW-0146">Chitin degradation</keyword>
<evidence type="ECO:0000256" key="1">
    <source>
        <dbReference type="ARBA" id="ARBA00000822"/>
    </source>
</evidence>
<evidence type="ECO:0000256" key="3">
    <source>
        <dbReference type="ARBA" id="ARBA00023024"/>
    </source>
</evidence>
<sequence>MSRHTELEDDDIPLLQQLLDVRQDIPGLKVIIALGGWDFLEAIPMKDIFSVMISAAANRAVFIASVKIFLNQNNLDGIDINFEYPAAIEHNAPATGVL</sequence>
<dbReference type="GO" id="GO:0006032">
    <property type="term" value="P:chitin catabolic process"/>
    <property type="evidence" value="ECO:0007669"/>
    <property type="project" value="UniProtKB-KW"/>
</dbReference>
<evidence type="ECO:0000256" key="2">
    <source>
        <dbReference type="ARBA" id="ARBA00022801"/>
    </source>
</evidence>
<gene>
    <name evidence="10" type="ORF">BDZ94DRAFT_1314623</name>
</gene>
<organism evidence="10 11">
    <name type="scientific">Collybia nuda</name>
    <dbReference type="NCBI Taxonomy" id="64659"/>
    <lineage>
        <taxon>Eukaryota</taxon>
        <taxon>Fungi</taxon>
        <taxon>Dikarya</taxon>
        <taxon>Basidiomycota</taxon>
        <taxon>Agaricomycotina</taxon>
        <taxon>Agaricomycetes</taxon>
        <taxon>Agaricomycetidae</taxon>
        <taxon>Agaricales</taxon>
        <taxon>Tricholomatineae</taxon>
        <taxon>Clitocybaceae</taxon>
        <taxon>Collybia</taxon>
    </lineage>
</organism>
<dbReference type="SUPFAM" id="SSF51445">
    <property type="entry name" value="(Trans)glycosidases"/>
    <property type="match status" value="1"/>
</dbReference>
<dbReference type="InterPro" id="IPR050314">
    <property type="entry name" value="Glycosyl_Hydrlase_18"/>
</dbReference>
<comment type="catalytic activity">
    <reaction evidence="1">
        <text>Random endo-hydrolysis of N-acetyl-beta-D-glucosaminide (1-&gt;4)-beta-linkages in chitin and chitodextrins.</text>
        <dbReference type="EC" id="3.2.1.14"/>
    </reaction>
</comment>
<dbReference type="AlphaFoldDB" id="A0A9P5XWI2"/>
<accession>A0A9P5XWI2</accession>
<feature type="domain" description="GH18" evidence="9">
    <location>
        <begin position="1"/>
        <end position="98"/>
    </location>
</feature>
<evidence type="ECO:0000313" key="10">
    <source>
        <dbReference type="EMBL" id="KAF9457001.1"/>
    </source>
</evidence>
<keyword evidence="2 7" id="KW-0378">Hydrolase</keyword>
<protein>
    <submittedName>
        <fullName evidence="10">Glycoside hydrolase superfamily</fullName>
    </submittedName>
</protein>
<dbReference type="GO" id="GO:0000272">
    <property type="term" value="P:polysaccharide catabolic process"/>
    <property type="evidence" value="ECO:0007669"/>
    <property type="project" value="UniProtKB-KW"/>
</dbReference>
<dbReference type="InterPro" id="IPR001579">
    <property type="entry name" value="Glyco_hydro_18_chit_AS"/>
</dbReference>
<name>A0A9P5XWI2_9AGAR</name>
<evidence type="ECO:0000256" key="5">
    <source>
        <dbReference type="ARBA" id="ARBA00023295"/>
    </source>
</evidence>
<keyword evidence="11" id="KW-1185">Reference proteome</keyword>
<keyword evidence="5 7" id="KW-0326">Glycosidase</keyword>
<dbReference type="EMBL" id="MU150392">
    <property type="protein sequence ID" value="KAF9457001.1"/>
    <property type="molecule type" value="Genomic_DNA"/>
</dbReference>
<dbReference type="Proteomes" id="UP000807353">
    <property type="component" value="Unassembled WGS sequence"/>
</dbReference>
<proteinExistence type="inferred from homology"/>
<comment type="similarity">
    <text evidence="8">Belongs to the glycosyl hydrolase 18 family.</text>
</comment>
<keyword evidence="6" id="KW-0624">Polysaccharide degradation</keyword>
<evidence type="ECO:0000256" key="7">
    <source>
        <dbReference type="RuleBase" id="RU000489"/>
    </source>
</evidence>
<dbReference type="PANTHER" id="PTHR11177">
    <property type="entry name" value="CHITINASE"/>
    <property type="match status" value="1"/>
</dbReference>
<evidence type="ECO:0000259" key="9">
    <source>
        <dbReference type="PROSITE" id="PS51910"/>
    </source>
</evidence>
<dbReference type="InterPro" id="IPR001223">
    <property type="entry name" value="Glyco_hydro18_cat"/>
</dbReference>
<evidence type="ECO:0000256" key="6">
    <source>
        <dbReference type="ARBA" id="ARBA00023326"/>
    </source>
</evidence>
<dbReference type="PROSITE" id="PS01095">
    <property type="entry name" value="GH18_1"/>
    <property type="match status" value="1"/>
</dbReference>
<dbReference type="GO" id="GO:0008843">
    <property type="term" value="F:endochitinase activity"/>
    <property type="evidence" value="ECO:0007669"/>
    <property type="project" value="UniProtKB-EC"/>
</dbReference>